<protein>
    <submittedName>
        <fullName evidence="2">Uncharacterized protein</fullName>
    </submittedName>
</protein>
<reference evidence="2 3" key="1">
    <citation type="submission" date="2015-01" db="EMBL/GenBank/DDBJ databases">
        <title>The Genome Sequence of Exophiala spinifera CBS89968.</title>
        <authorList>
            <consortium name="The Broad Institute Genomics Platform"/>
            <person name="Cuomo C."/>
            <person name="de Hoog S."/>
            <person name="Gorbushina A."/>
            <person name="Stielow B."/>
            <person name="Teixiera M."/>
            <person name="Abouelleil A."/>
            <person name="Chapman S.B."/>
            <person name="Priest M."/>
            <person name="Young S.K."/>
            <person name="Wortman J."/>
            <person name="Nusbaum C."/>
            <person name="Birren B."/>
        </authorList>
    </citation>
    <scope>NUCLEOTIDE SEQUENCE [LARGE SCALE GENOMIC DNA]</scope>
    <source>
        <strain evidence="2 3">CBS 89968</strain>
    </source>
</reference>
<proteinExistence type="predicted"/>
<dbReference type="AlphaFoldDB" id="A0A0D1YIK0"/>
<evidence type="ECO:0000313" key="3">
    <source>
        <dbReference type="Proteomes" id="UP000053328"/>
    </source>
</evidence>
<evidence type="ECO:0000313" key="2">
    <source>
        <dbReference type="EMBL" id="KIW14766.1"/>
    </source>
</evidence>
<evidence type="ECO:0000256" key="1">
    <source>
        <dbReference type="SAM" id="MobiDB-lite"/>
    </source>
</evidence>
<dbReference type="GeneID" id="27334634"/>
<dbReference type="RefSeq" id="XP_016234982.1">
    <property type="nucleotide sequence ID" value="XM_016381880.1"/>
</dbReference>
<dbReference type="HOGENOM" id="CLU_2573911_0_0_1"/>
<feature type="region of interest" description="Disordered" evidence="1">
    <location>
        <begin position="50"/>
        <end position="70"/>
    </location>
</feature>
<dbReference type="VEuPathDB" id="FungiDB:PV08_07551"/>
<accession>A0A0D1YIK0</accession>
<sequence>MTDADGSPVLLNRAWGPERAKTEKLDVLRRCIAIVLARQPANQPQHWAFECNENSGGETQKGRKARDEQHDTFLDVEAVWR</sequence>
<organism evidence="2 3">
    <name type="scientific">Exophiala spinifera</name>
    <dbReference type="NCBI Taxonomy" id="91928"/>
    <lineage>
        <taxon>Eukaryota</taxon>
        <taxon>Fungi</taxon>
        <taxon>Dikarya</taxon>
        <taxon>Ascomycota</taxon>
        <taxon>Pezizomycotina</taxon>
        <taxon>Eurotiomycetes</taxon>
        <taxon>Chaetothyriomycetidae</taxon>
        <taxon>Chaetothyriales</taxon>
        <taxon>Herpotrichiellaceae</taxon>
        <taxon>Exophiala</taxon>
    </lineage>
</organism>
<dbReference type="EMBL" id="KN847496">
    <property type="protein sequence ID" value="KIW14766.1"/>
    <property type="molecule type" value="Genomic_DNA"/>
</dbReference>
<gene>
    <name evidence="2" type="ORF">PV08_07551</name>
</gene>
<dbReference type="Proteomes" id="UP000053328">
    <property type="component" value="Unassembled WGS sequence"/>
</dbReference>
<keyword evidence="3" id="KW-1185">Reference proteome</keyword>
<name>A0A0D1YIK0_9EURO</name>